<evidence type="ECO:0000313" key="2">
    <source>
        <dbReference type="Proteomes" id="UP000027064"/>
    </source>
</evidence>
<organism evidence="1 2">
    <name type="scientific">Flavobacterium seoulense</name>
    <dbReference type="NCBI Taxonomy" id="1492738"/>
    <lineage>
        <taxon>Bacteria</taxon>
        <taxon>Pseudomonadati</taxon>
        <taxon>Bacteroidota</taxon>
        <taxon>Flavobacteriia</taxon>
        <taxon>Flavobacteriales</taxon>
        <taxon>Flavobacteriaceae</taxon>
        <taxon>Flavobacterium</taxon>
    </lineage>
</organism>
<dbReference type="STRING" id="1492738.FEM21_20610"/>
<dbReference type="AlphaFoldDB" id="A0A066WVZ1"/>
<name>A0A066WVZ1_9FLAO</name>
<dbReference type="Proteomes" id="UP000027064">
    <property type="component" value="Unassembled WGS sequence"/>
</dbReference>
<comment type="caution">
    <text evidence="1">The sequence shown here is derived from an EMBL/GenBank/DDBJ whole genome shotgun (WGS) entry which is preliminary data.</text>
</comment>
<evidence type="ECO:0000313" key="1">
    <source>
        <dbReference type="EMBL" id="KDN54810.1"/>
    </source>
</evidence>
<dbReference type="PATRIC" id="fig|1492738.3.peg.2049"/>
<accession>A0A066WVZ1</accession>
<protein>
    <submittedName>
        <fullName evidence="1">Uncharacterized protein</fullName>
    </submittedName>
</protein>
<keyword evidence="2" id="KW-1185">Reference proteome</keyword>
<dbReference type="EMBL" id="JNCA01000018">
    <property type="protein sequence ID" value="KDN54810.1"/>
    <property type="molecule type" value="Genomic_DNA"/>
</dbReference>
<reference evidence="1 2" key="1">
    <citation type="submission" date="2014-05" db="EMBL/GenBank/DDBJ databases">
        <title>Genome Sequence of Flavobacterium sp. EM1321.</title>
        <authorList>
            <person name="Shin S.-K."/>
            <person name="Yi H."/>
        </authorList>
    </citation>
    <scope>NUCLEOTIDE SEQUENCE [LARGE SCALE GENOMIC DNA]</scope>
    <source>
        <strain evidence="1 2">EM1321</strain>
    </source>
</reference>
<gene>
    <name evidence="1" type="ORF">FEM21_20610</name>
</gene>
<proteinExistence type="predicted"/>
<sequence>MNKRSFCKCDLVSHVSLVKEELFLKTATLLYKFVKAKRCFLLVRNNKK</sequence>